<protein>
    <submittedName>
        <fullName evidence="2">Uncharacterized protein</fullName>
    </submittedName>
</protein>
<dbReference type="EMBL" id="MUJZ01043788">
    <property type="protein sequence ID" value="OTF75086.1"/>
    <property type="molecule type" value="Genomic_DNA"/>
</dbReference>
<feature type="non-terminal residue" evidence="2">
    <location>
        <position position="161"/>
    </location>
</feature>
<feature type="region of interest" description="Disordered" evidence="1">
    <location>
        <begin position="105"/>
        <end position="161"/>
    </location>
</feature>
<organism evidence="2 3">
    <name type="scientific">Euroglyphus maynei</name>
    <name type="common">Mayne's house dust mite</name>
    <dbReference type="NCBI Taxonomy" id="6958"/>
    <lineage>
        <taxon>Eukaryota</taxon>
        <taxon>Metazoa</taxon>
        <taxon>Ecdysozoa</taxon>
        <taxon>Arthropoda</taxon>
        <taxon>Chelicerata</taxon>
        <taxon>Arachnida</taxon>
        <taxon>Acari</taxon>
        <taxon>Acariformes</taxon>
        <taxon>Sarcoptiformes</taxon>
        <taxon>Astigmata</taxon>
        <taxon>Psoroptidia</taxon>
        <taxon>Analgoidea</taxon>
        <taxon>Pyroglyphidae</taxon>
        <taxon>Pyroglyphinae</taxon>
        <taxon>Euroglyphus</taxon>
    </lineage>
</organism>
<dbReference type="Proteomes" id="UP000194236">
    <property type="component" value="Unassembled WGS sequence"/>
</dbReference>
<evidence type="ECO:0000313" key="2">
    <source>
        <dbReference type="EMBL" id="OTF75086.1"/>
    </source>
</evidence>
<keyword evidence="3" id="KW-1185">Reference proteome</keyword>
<evidence type="ECO:0000256" key="1">
    <source>
        <dbReference type="SAM" id="MobiDB-lite"/>
    </source>
</evidence>
<evidence type="ECO:0000313" key="3">
    <source>
        <dbReference type="Proteomes" id="UP000194236"/>
    </source>
</evidence>
<proteinExistence type="predicted"/>
<feature type="compositionally biased region" description="Polar residues" evidence="1">
    <location>
        <begin position="137"/>
        <end position="161"/>
    </location>
</feature>
<accession>A0A1Y3B660</accession>
<sequence>MPAQQKIFEPDMNQLCLNAAEAVRTARGMVDDVNNNYLNDNPATGCQQMNELNETFQNELRFEQVPVRDFQQSQPTTFNTDVLKHVLDSGLQDEIDKFEEMGAKMESPLPNLPQSSSMDYSINRGIVPPPIPPKPQNLMNGRTSCPPNSSYNGQQNDFINS</sequence>
<name>A0A1Y3B660_EURMA</name>
<comment type="caution">
    <text evidence="2">The sequence shown here is derived from an EMBL/GenBank/DDBJ whole genome shotgun (WGS) entry which is preliminary data.</text>
</comment>
<reference evidence="2 3" key="1">
    <citation type="submission" date="2017-03" db="EMBL/GenBank/DDBJ databases">
        <title>Genome Survey of Euroglyphus maynei.</title>
        <authorList>
            <person name="Arlian L.G."/>
            <person name="Morgan M.S."/>
            <person name="Rider S.D."/>
        </authorList>
    </citation>
    <scope>NUCLEOTIDE SEQUENCE [LARGE SCALE GENOMIC DNA]</scope>
    <source>
        <strain evidence="2">Arlian Lab</strain>
        <tissue evidence="2">Whole body</tissue>
    </source>
</reference>
<dbReference type="AlphaFoldDB" id="A0A1Y3B660"/>
<gene>
    <name evidence="2" type="ORF">BLA29_011950</name>
</gene>